<dbReference type="Pfam" id="PF03747">
    <property type="entry name" value="ADP_ribosyl_GH"/>
    <property type="match status" value="1"/>
</dbReference>
<dbReference type="RefSeq" id="WP_161437304.1">
    <property type="nucleotide sequence ID" value="NZ_WXYO01000009.1"/>
</dbReference>
<dbReference type="Proteomes" id="UP000475249">
    <property type="component" value="Unassembled WGS sequence"/>
</dbReference>
<keyword evidence="1" id="KW-0479">Metal-binding</keyword>
<evidence type="ECO:0000313" key="3">
    <source>
        <dbReference type="Proteomes" id="UP000475249"/>
    </source>
</evidence>
<dbReference type="GO" id="GO:0016787">
    <property type="term" value="F:hydrolase activity"/>
    <property type="evidence" value="ECO:0007669"/>
    <property type="project" value="UniProtKB-KW"/>
</dbReference>
<feature type="binding site" evidence="1">
    <location>
        <position position="310"/>
    </location>
    <ligand>
        <name>Mg(2+)</name>
        <dbReference type="ChEBI" id="CHEBI:18420"/>
        <label>1</label>
    </ligand>
</feature>
<reference evidence="2 3" key="1">
    <citation type="submission" date="2020-01" db="EMBL/GenBank/DDBJ databases">
        <title>Bacteria diversity of Porities sp.</title>
        <authorList>
            <person name="Wang G."/>
        </authorList>
    </citation>
    <scope>NUCLEOTIDE SEQUENCE [LARGE SCALE GENOMIC DNA]</scope>
    <source>
        <strain evidence="2 3">R33</strain>
    </source>
</reference>
<comment type="cofactor">
    <cofactor evidence="1">
        <name>Mg(2+)</name>
        <dbReference type="ChEBI" id="CHEBI:18420"/>
    </cofactor>
    <text evidence="1">Binds 2 magnesium ions per subunit.</text>
</comment>
<evidence type="ECO:0000313" key="2">
    <source>
        <dbReference type="EMBL" id="NAS14259.1"/>
    </source>
</evidence>
<proteinExistence type="predicted"/>
<evidence type="ECO:0000256" key="1">
    <source>
        <dbReference type="PIRSR" id="PIRSR605502-1"/>
    </source>
</evidence>
<protein>
    <submittedName>
        <fullName evidence="2">ADP-ribosylglycohydrolase family protein</fullName>
    </submittedName>
</protein>
<dbReference type="AlphaFoldDB" id="A0A6L9EJA8"/>
<name>A0A6L9EJA8_9FLAO</name>
<dbReference type="EMBL" id="WXYO01000009">
    <property type="protein sequence ID" value="NAS14259.1"/>
    <property type="molecule type" value="Genomic_DNA"/>
</dbReference>
<keyword evidence="3" id="KW-1185">Reference proteome</keyword>
<dbReference type="InterPro" id="IPR036705">
    <property type="entry name" value="Ribosyl_crysJ1_sf"/>
</dbReference>
<dbReference type="Gene3D" id="1.10.4080.10">
    <property type="entry name" value="ADP-ribosylation/Crystallin J1"/>
    <property type="match status" value="1"/>
</dbReference>
<keyword evidence="1" id="KW-0460">Magnesium</keyword>
<dbReference type="InterPro" id="IPR005502">
    <property type="entry name" value="Ribosyl_crysJ1"/>
</dbReference>
<sequence length="400" mass="45512">MSIPNSLSAQEFQTISKEELRSKIEGYWLGQLVGNYMGFPFEFVFSEDPAPVFIDKYYNVTDSTGIKMNHTDRRGNVNIFADALGGAWSDDDSDIEFVTLHAVEEHGLDINYEQITQAWKDHINRFIWVSNRKARDLMEEGLVAPETGKKENNPYWFAIDPQLVNEIWSAFYPGMTDKAVERADWSSRITSDDWGTHPTIFYAAMYSAAFFEKDVSKLYDIGLSYIPEDSPFRQGLLDVKKWHKDNPDWKTTRELIKKNYLKYPEVVENPWFHEVSAMVNGLCGAMAVLYGEGDFIKTTGIAVSAGYDCDNQGATCAGLMGVLNGAKSIPRELTHEMGYNEKWEQPFNNQYINYSRDGLPNLTYISDIIDRILAIAETAILENGGKKTEQEGQIIYHIKA</sequence>
<gene>
    <name evidence="2" type="ORF">GTQ38_19770</name>
</gene>
<accession>A0A6L9EJA8</accession>
<keyword evidence="2" id="KW-0378">Hydrolase</keyword>
<dbReference type="SUPFAM" id="SSF101478">
    <property type="entry name" value="ADP-ribosylglycohydrolase"/>
    <property type="match status" value="1"/>
</dbReference>
<feature type="binding site" evidence="1">
    <location>
        <position position="308"/>
    </location>
    <ligand>
        <name>Mg(2+)</name>
        <dbReference type="ChEBI" id="CHEBI:18420"/>
        <label>1</label>
    </ligand>
</feature>
<dbReference type="GO" id="GO:0046872">
    <property type="term" value="F:metal ion binding"/>
    <property type="evidence" value="ECO:0007669"/>
    <property type="project" value="UniProtKB-KW"/>
</dbReference>
<comment type="caution">
    <text evidence="2">The sequence shown here is derived from an EMBL/GenBank/DDBJ whole genome shotgun (WGS) entry which is preliminary data.</text>
</comment>
<organism evidence="2 3">
    <name type="scientific">Poritiphilus flavus</name>
    <dbReference type="NCBI Taxonomy" id="2697053"/>
    <lineage>
        <taxon>Bacteria</taxon>
        <taxon>Pseudomonadati</taxon>
        <taxon>Bacteroidota</taxon>
        <taxon>Flavobacteriia</taxon>
        <taxon>Flavobacteriales</taxon>
        <taxon>Flavobacteriaceae</taxon>
        <taxon>Poritiphilus</taxon>
    </lineage>
</organism>